<evidence type="ECO:0000313" key="1">
    <source>
        <dbReference type="EMBL" id="SFR30073.1"/>
    </source>
</evidence>
<evidence type="ECO:0000313" key="2">
    <source>
        <dbReference type="Proteomes" id="UP000198583"/>
    </source>
</evidence>
<accession>A0A1I6FJF2</accession>
<keyword evidence="2" id="KW-1185">Reference proteome</keyword>
<protein>
    <submittedName>
        <fullName evidence="1">Uncharacterized protein</fullName>
    </submittedName>
</protein>
<reference evidence="2" key="1">
    <citation type="submission" date="2016-10" db="EMBL/GenBank/DDBJ databases">
        <authorList>
            <person name="Varghese N."/>
            <person name="Submissions S."/>
        </authorList>
    </citation>
    <scope>NUCLEOTIDE SEQUENCE [LARGE SCALE GENOMIC DNA]</scope>
    <source>
        <strain evidence="2">DSM 44232</strain>
    </source>
</reference>
<gene>
    <name evidence="1" type="ORF">SAMN04488564_1279</name>
</gene>
<name>A0A1I6FJF2_9PSEU</name>
<sequence>MPGYVCAEIGSHGESSRAIRAVVAEVGGANQAGYRPGRVTAVEALACSPFQQLGNLFVGAGGGFGKVPCSQFGTVNELAGERVVRLSPFL</sequence>
<dbReference type="AlphaFoldDB" id="A0A1I6FJF2"/>
<dbReference type="STRING" id="84724.SAMN04488564_1279"/>
<organism evidence="1 2">
    <name type="scientific">Lentzea waywayandensis</name>
    <dbReference type="NCBI Taxonomy" id="84724"/>
    <lineage>
        <taxon>Bacteria</taxon>
        <taxon>Bacillati</taxon>
        <taxon>Actinomycetota</taxon>
        <taxon>Actinomycetes</taxon>
        <taxon>Pseudonocardiales</taxon>
        <taxon>Pseudonocardiaceae</taxon>
        <taxon>Lentzea</taxon>
    </lineage>
</organism>
<proteinExistence type="predicted"/>
<dbReference type="Proteomes" id="UP000198583">
    <property type="component" value="Unassembled WGS sequence"/>
</dbReference>
<dbReference type="EMBL" id="FOYL01000027">
    <property type="protein sequence ID" value="SFR30073.1"/>
    <property type="molecule type" value="Genomic_DNA"/>
</dbReference>